<dbReference type="SUPFAM" id="SSF52317">
    <property type="entry name" value="Class I glutamine amidotransferase-like"/>
    <property type="match status" value="1"/>
</dbReference>
<dbReference type="Pfam" id="PF06439">
    <property type="entry name" value="3keto-disac_hyd"/>
    <property type="match status" value="1"/>
</dbReference>
<feature type="compositionally biased region" description="Polar residues" evidence="1">
    <location>
        <begin position="497"/>
        <end position="506"/>
    </location>
</feature>
<dbReference type="Pfam" id="PF06283">
    <property type="entry name" value="ThuA"/>
    <property type="match status" value="1"/>
</dbReference>
<evidence type="ECO:0000259" key="3">
    <source>
        <dbReference type="Pfam" id="PF06283"/>
    </source>
</evidence>
<dbReference type="AlphaFoldDB" id="A0A5C5WSR7"/>
<keyword evidence="2" id="KW-0732">Signal</keyword>
<feature type="domain" description="3-keto-alpha-glucoside-1,2-lyase/3-keto-2-hydroxy-glucal hydratase" evidence="4">
    <location>
        <begin position="26"/>
        <end position="233"/>
    </location>
</feature>
<feature type="chain" id="PRO_5023067502" evidence="2">
    <location>
        <begin position="23"/>
        <end position="521"/>
    </location>
</feature>
<dbReference type="InterPro" id="IPR029010">
    <property type="entry name" value="ThuA-like"/>
</dbReference>
<dbReference type="EMBL" id="SJPI01000001">
    <property type="protein sequence ID" value="TWT53677.1"/>
    <property type="molecule type" value="Genomic_DNA"/>
</dbReference>
<dbReference type="PANTHER" id="PTHR40469:SF2">
    <property type="entry name" value="GALACTOSE-BINDING DOMAIN-LIKE SUPERFAMILY PROTEIN"/>
    <property type="match status" value="1"/>
</dbReference>
<dbReference type="InterPro" id="IPR010496">
    <property type="entry name" value="AL/BT2_dom"/>
</dbReference>
<protein>
    <submittedName>
        <fullName evidence="5">Trehalose utilization</fullName>
    </submittedName>
</protein>
<evidence type="ECO:0000256" key="1">
    <source>
        <dbReference type="SAM" id="MobiDB-lite"/>
    </source>
</evidence>
<feature type="signal peptide" evidence="2">
    <location>
        <begin position="1"/>
        <end position="22"/>
    </location>
</feature>
<sequence precursor="true">MRLRPFVCLITLLLIPLGITRADDDGFVSLFDGKTLENWDGNPKFWKVEEGTITGQTTSDNPTKGNTFLVYRGGEFADFELQFEYKIIGGNSGVQYRSFEPDQDNQKWVVGGYQGDFEAGDTYSGILYGERFRGILANRGQKTELNRIDGEFKVKVVGSVGKSAEIQSKINNEDWNHYSITADGFHFVHKINGIVTAECIDNDTAERRESGIIALQLHAGPPMKVQFRNIRIKNLGESSDHTEATGKKRVVFVAGKPSHGYGSHEHYAGCRLLANALRESMPDYQVEVIQNGWPENGIKAFEGADSVVVYCDGGGRHLLNPHVDEFNEVMNQGVGLVCIHYAVETPEGKTGNAFLDWIGGYFEANWSVNPHWVAEFNAFPDHPTTKGVKPFKINDEWYFHMRFRDQMKDVTPILSAHPPEETMRREDGPHSGNPTVRKAVANGEIQHVAWAAERDGGGRGFGFTGGHFHWNWADENFRKVVLNAIVWASHGDVPENGVTTENPTQEQLEENQDEPKPATAK</sequence>
<feature type="domain" description="ThuA-like" evidence="3">
    <location>
        <begin position="269"/>
        <end position="488"/>
    </location>
</feature>
<dbReference type="RefSeq" id="WP_146513849.1">
    <property type="nucleotide sequence ID" value="NZ_SJPI01000001.1"/>
</dbReference>
<evidence type="ECO:0000259" key="4">
    <source>
        <dbReference type="Pfam" id="PF06439"/>
    </source>
</evidence>
<dbReference type="OrthoDB" id="251914at2"/>
<proteinExistence type="predicted"/>
<evidence type="ECO:0000313" key="6">
    <source>
        <dbReference type="Proteomes" id="UP000316598"/>
    </source>
</evidence>
<organism evidence="5 6">
    <name type="scientific">Rubripirellula amarantea</name>
    <dbReference type="NCBI Taxonomy" id="2527999"/>
    <lineage>
        <taxon>Bacteria</taxon>
        <taxon>Pseudomonadati</taxon>
        <taxon>Planctomycetota</taxon>
        <taxon>Planctomycetia</taxon>
        <taxon>Pirellulales</taxon>
        <taxon>Pirellulaceae</taxon>
        <taxon>Rubripirellula</taxon>
    </lineage>
</organism>
<evidence type="ECO:0000256" key="2">
    <source>
        <dbReference type="SAM" id="SignalP"/>
    </source>
</evidence>
<feature type="region of interest" description="Disordered" evidence="1">
    <location>
        <begin position="492"/>
        <end position="521"/>
    </location>
</feature>
<keyword evidence="6" id="KW-1185">Reference proteome</keyword>
<evidence type="ECO:0000313" key="5">
    <source>
        <dbReference type="EMBL" id="TWT53677.1"/>
    </source>
</evidence>
<dbReference type="GO" id="GO:0016787">
    <property type="term" value="F:hydrolase activity"/>
    <property type="evidence" value="ECO:0007669"/>
    <property type="project" value="InterPro"/>
</dbReference>
<accession>A0A5C5WSR7</accession>
<dbReference type="Proteomes" id="UP000316598">
    <property type="component" value="Unassembled WGS sequence"/>
</dbReference>
<gene>
    <name evidence="5" type="ORF">Pla22_13080</name>
</gene>
<dbReference type="InterPro" id="IPR029062">
    <property type="entry name" value="Class_I_gatase-like"/>
</dbReference>
<dbReference type="PANTHER" id="PTHR40469">
    <property type="entry name" value="SECRETED GLYCOSYL HYDROLASE"/>
    <property type="match status" value="1"/>
</dbReference>
<comment type="caution">
    <text evidence="5">The sequence shown here is derived from an EMBL/GenBank/DDBJ whole genome shotgun (WGS) entry which is preliminary data.</text>
</comment>
<dbReference type="Gene3D" id="3.40.50.880">
    <property type="match status" value="1"/>
</dbReference>
<dbReference type="Gene3D" id="2.60.120.560">
    <property type="entry name" value="Exo-inulinase, domain 1"/>
    <property type="match status" value="1"/>
</dbReference>
<name>A0A5C5WSR7_9BACT</name>
<reference evidence="5 6" key="1">
    <citation type="submission" date="2019-02" db="EMBL/GenBank/DDBJ databases">
        <title>Deep-cultivation of Planctomycetes and their phenomic and genomic characterization uncovers novel biology.</title>
        <authorList>
            <person name="Wiegand S."/>
            <person name="Jogler M."/>
            <person name="Boedeker C."/>
            <person name="Pinto D."/>
            <person name="Vollmers J."/>
            <person name="Rivas-Marin E."/>
            <person name="Kohn T."/>
            <person name="Peeters S.H."/>
            <person name="Heuer A."/>
            <person name="Rast P."/>
            <person name="Oberbeckmann S."/>
            <person name="Bunk B."/>
            <person name="Jeske O."/>
            <person name="Meyerdierks A."/>
            <person name="Storesund J.E."/>
            <person name="Kallscheuer N."/>
            <person name="Luecker S."/>
            <person name="Lage O.M."/>
            <person name="Pohl T."/>
            <person name="Merkel B.J."/>
            <person name="Hornburger P."/>
            <person name="Mueller R.-W."/>
            <person name="Bruemmer F."/>
            <person name="Labrenz M."/>
            <person name="Spormann A.M."/>
            <person name="Op Den Camp H."/>
            <person name="Overmann J."/>
            <person name="Amann R."/>
            <person name="Jetten M.S.M."/>
            <person name="Mascher T."/>
            <person name="Medema M.H."/>
            <person name="Devos D.P."/>
            <person name="Kaster A.-K."/>
            <person name="Ovreas L."/>
            <person name="Rohde M."/>
            <person name="Galperin M.Y."/>
            <person name="Jogler C."/>
        </authorList>
    </citation>
    <scope>NUCLEOTIDE SEQUENCE [LARGE SCALE GENOMIC DNA]</scope>
    <source>
        <strain evidence="5 6">Pla22</strain>
    </source>
</reference>